<reference evidence="1" key="1">
    <citation type="submission" date="2022-04" db="EMBL/GenBank/DDBJ databases">
        <title>Jade perch genome.</title>
        <authorList>
            <person name="Chao B."/>
        </authorList>
    </citation>
    <scope>NUCLEOTIDE SEQUENCE</scope>
    <source>
        <strain evidence="1">CB-2022</strain>
    </source>
</reference>
<dbReference type="EMBL" id="CM041553">
    <property type="protein sequence ID" value="KAI3353560.1"/>
    <property type="molecule type" value="Genomic_DNA"/>
</dbReference>
<protein>
    <submittedName>
        <fullName evidence="1">Uncharacterized protein</fullName>
    </submittedName>
</protein>
<evidence type="ECO:0000313" key="1">
    <source>
        <dbReference type="EMBL" id="KAI3353560.1"/>
    </source>
</evidence>
<keyword evidence="2" id="KW-1185">Reference proteome</keyword>
<organism evidence="1 2">
    <name type="scientific">Scortum barcoo</name>
    <name type="common">barcoo grunter</name>
    <dbReference type="NCBI Taxonomy" id="214431"/>
    <lineage>
        <taxon>Eukaryota</taxon>
        <taxon>Metazoa</taxon>
        <taxon>Chordata</taxon>
        <taxon>Craniata</taxon>
        <taxon>Vertebrata</taxon>
        <taxon>Euteleostomi</taxon>
        <taxon>Actinopterygii</taxon>
        <taxon>Neopterygii</taxon>
        <taxon>Teleostei</taxon>
        <taxon>Neoteleostei</taxon>
        <taxon>Acanthomorphata</taxon>
        <taxon>Eupercaria</taxon>
        <taxon>Centrarchiformes</taxon>
        <taxon>Terapontoidei</taxon>
        <taxon>Terapontidae</taxon>
        <taxon>Scortum</taxon>
    </lineage>
</organism>
<comment type="caution">
    <text evidence="1">The sequence shown here is derived from an EMBL/GenBank/DDBJ whole genome shotgun (WGS) entry which is preliminary data.</text>
</comment>
<gene>
    <name evidence="1" type="ORF">L3Q82_020080</name>
</gene>
<evidence type="ECO:0000313" key="2">
    <source>
        <dbReference type="Proteomes" id="UP000831701"/>
    </source>
</evidence>
<accession>A0ACB8VDI8</accession>
<sequence>MFFSTSPLGGIISRSSSTQVKILAPGDSKPQFLQKVYRGIIEEEQDPGVGILRVNFLAVPPEAGMTTVTLQVETEADKFAISSNGEFTTKVKLDYDEAPHNYSVEISISDGISRDTAVVEVQVTDVNDNSPVFASGSVTASVPEDAEVGTNVTVVPATDKDSGFNKEIRYSLRGGEGRFTLDPVTGQVSVAGELDRETKPEYNLLVVAEDQGRPARTATASLLVRVSDINDNVPKFSEAEYQVEVSETESAGTSLLALSAVDPDEGANGAVTYSIFQQSPSSDPAAFELDSLSGILRLVQALDYSEVKVYHLMVQASDGGVPSLVGNSSVVVKVKDVNNNPPEFSKESYDVAVFENLASGASILTLEVTDRDEGGFSNGYFLYDNDTFDISKQGVVSLRKDVTLDRETTDSYILQVVAVDQVTDGLSATTQLSITVLDYNDNSPQFPVIPAPLWIPEGDYSEETPKEVFAIVPTDADLGPNGEVTVSLAAPHPLFRFREDGMLLAVGPLDRESRETYDLVVKASDKGSPQRENITTISVSLSDVNDNRPEFSSGSYVSSILLKDAEKGKLLLTLTATDRDAGNNSLITYSFSEGSSPYLALNGETGAVTLTSDLSDVTEDTTLILTAMAKDHGRPPLNSTARLVVNLRVVSLVEGVAFRSPSYNFSLSENQPAGVTVGNVWASSGNDLYDVAYALKTHSDLFSIDADGAILTKTQLDKEEQDWYILEVEAVDTRTPPTSATAVVRVQVDDVNEAPQFPTEVYKASVFSIAPYKTSVVHVKASDPDVGDEGELVYSVSAETSRYFDVEPSSGLVYVVSAVGQGEFTMQVTATDPRGLHATTEVEVEIQGSASSSDVVVISLNQPANTVEKKVPQLEESLGSALGWTVSIIQVSSATGGGPESRSLRETPARTLVSFIAMEEGGKVVSSEEVIKKLQSQSASVKAELVKVFGDSLHFDVELPPQSFASDQAAVIALGVLLALSMLGLIVSVVLIVR</sequence>
<name>A0ACB8VDI8_9TELE</name>
<dbReference type="Proteomes" id="UP000831701">
    <property type="component" value="Chromosome 23"/>
</dbReference>
<proteinExistence type="predicted"/>